<reference evidence="1 2" key="1">
    <citation type="submission" date="2020-03" db="EMBL/GenBank/DDBJ databases">
        <title>Genomic Encyclopedia of Type Strains, Phase IV (KMG-IV): sequencing the most valuable type-strain genomes for metagenomic binning, comparative biology and taxonomic classification.</title>
        <authorList>
            <person name="Goeker M."/>
        </authorList>
    </citation>
    <scope>NUCLEOTIDE SEQUENCE [LARGE SCALE GENOMIC DNA]</scope>
    <source>
        <strain evidence="1 2">DSM 24233</strain>
    </source>
</reference>
<evidence type="ECO:0000313" key="2">
    <source>
        <dbReference type="Proteomes" id="UP000580856"/>
    </source>
</evidence>
<evidence type="ECO:0000313" key="1">
    <source>
        <dbReference type="EMBL" id="NJB68960.1"/>
    </source>
</evidence>
<protein>
    <submittedName>
        <fullName evidence="1">Uncharacterized protein</fullName>
    </submittedName>
</protein>
<organism evidence="1 2">
    <name type="scientific">Desulfobaculum xiamenense</name>
    <dbReference type="NCBI Taxonomy" id="995050"/>
    <lineage>
        <taxon>Bacteria</taxon>
        <taxon>Pseudomonadati</taxon>
        <taxon>Thermodesulfobacteriota</taxon>
        <taxon>Desulfovibrionia</taxon>
        <taxon>Desulfovibrionales</taxon>
        <taxon>Desulfovibrionaceae</taxon>
        <taxon>Desulfobaculum</taxon>
    </lineage>
</organism>
<dbReference type="EMBL" id="JAATJA010000003">
    <property type="protein sequence ID" value="NJB68960.1"/>
    <property type="molecule type" value="Genomic_DNA"/>
</dbReference>
<keyword evidence="2" id="KW-1185">Reference proteome</keyword>
<sequence>MTVTAAALEAKIREMYPELDSHSLDVNVMADAATGDWLVTIDKGGTTLSTRITDADARECLEGVKCVHLGVQIGTFIKNYCLGGGACIT</sequence>
<dbReference type="RefSeq" id="WP_167942054.1">
    <property type="nucleotide sequence ID" value="NZ_JAATJA010000003.1"/>
</dbReference>
<dbReference type="AlphaFoldDB" id="A0A846QPP5"/>
<proteinExistence type="predicted"/>
<dbReference type="Proteomes" id="UP000580856">
    <property type="component" value="Unassembled WGS sequence"/>
</dbReference>
<comment type="caution">
    <text evidence="1">The sequence shown here is derived from an EMBL/GenBank/DDBJ whole genome shotgun (WGS) entry which is preliminary data.</text>
</comment>
<accession>A0A846QPP5</accession>
<gene>
    <name evidence="1" type="ORF">GGQ74_002654</name>
</gene>
<name>A0A846QPP5_9BACT</name>